<evidence type="ECO:0000313" key="15">
    <source>
        <dbReference type="Proteomes" id="UP000008983"/>
    </source>
</evidence>
<evidence type="ECO:0000256" key="1">
    <source>
        <dbReference type="ARBA" id="ARBA00022527"/>
    </source>
</evidence>
<keyword evidence="2 12" id="KW-0808">Transferase</keyword>
<keyword evidence="4 12" id="KW-0418">Kinase</keyword>
<dbReference type="GO" id="GO:0004674">
    <property type="term" value="F:protein serine/threonine kinase activity"/>
    <property type="evidence" value="ECO:0007669"/>
    <property type="project" value="UniProtKB-KW"/>
</dbReference>
<evidence type="ECO:0000256" key="2">
    <source>
        <dbReference type="ARBA" id="ARBA00022679"/>
    </source>
</evidence>
<feature type="active site" description="Proton acceptor" evidence="8">
    <location>
        <position position="189"/>
    </location>
</feature>
<dbReference type="EMBL" id="GL983293">
    <property type="protein sequence ID" value="EGR33859.1"/>
    <property type="molecule type" value="Genomic_DNA"/>
</dbReference>
<dbReference type="Pfam" id="PF00069">
    <property type="entry name" value="Pkinase"/>
    <property type="match status" value="1"/>
</dbReference>
<dbReference type="GeneID" id="14910047"/>
<dbReference type="InterPro" id="IPR011009">
    <property type="entry name" value="Kinase-like_dom_sf"/>
</dbReference>
<keyword evidence="1 12" id="KW-0723">Serine/threonine-protein kinase</keyword>
<dbReference type="CDD" id="cd14007">
    <property type="entry name" value="STKc_Aurora"/>
    <property type="match status" value="1"/>
</dbReference>
<feature type="binding site" evidence="9">
    <location>
        <begin position="142"/>
        <end position="144"/>
    </location>
    <ligand>
        <name>ATP</name>
        <dbReference type="ChEBI" id="CHEBI:30616"/>
    </ligand>
</feature>
<gene>
    <name evidence="14" type="ORF">IMG5_034450</name>
</gene>
<evidence type="ECO:0000256" key="8">
    <source>
        <dbReference type="PIRSR" id="PIRSR630616-1"/>
    </source>
</evidence>
<dbReference type="STRING" id="857967.G0QLP5"/>
<dbReference type="OMA" id="KNRPCIK"/>
<feature type="cross-link" description="Glycyl lysine isopeptide (Lys-Gly) (interchain with G-Cter in SUMO2)" evidence="10">
    <location>
        <position position="191"/>
    </location>
</feature>
<keyword evidence="15" id="KW-1185">Reference proteome</keyword>
<dbReference type="PROSITE" id="PS50011">
    <property type="entry name" value="PROTEIN_KINASE_DOM"/>
    <property type="match status" value="1"/>
</dbReference>
<organism evidence="14 15">
    <name type="scientific">Ichthyophthirius multifiliis</name>
    <name type="common">White spot disease agent</name>
    <name type="synonym">Ich</name>
    <dbReference type="NCBI Taxonomy" id="5932"/>
    <lineage>
        <taxon>Eukaryota</taxon>
        <taxon>Sar</taxon>
        <taxon>Alveolata</taxon>
        <taxon>Ciliophora</taxon>
        <taxon>Intramacronucleata</taxon>
        <taxon>Oligohymenophorea</taxon>
        <taxon>Hymenostomatida</taxon>
        <taxon>Ophryoglenina</taxon>
        <taxon>Ichthyophthirius</taxon>
    </lineage>
</organism>
<name>G0QLP5_ICHMU</name>
<evidence type="ECO:0000256" key="10">
    <source>
        <dbReference type="PIRSR" id="PIRSR630616-3"/>
    </source>
</evidence>
<feature type="binding site" evidence="9">
    <location>
        <begin position="193"/>
        <end position="194"/>
    </location>
    <ligand>
        <name>ATP</name>
        <dbReference type="ChEBI" id="CHEBI:30616"/>
    </ligand>
</feature>
<feature type="binding site" evidence="9">
    <location>
        <position position="74"/>
    </location>
    <ligand>
        <name>ATP</name>
        <dbReference type="ChEBI" id="CHEBI:30616"/>
    </ligand>
</feature>
<feature type="binding site" evidence="9 11">
    <location>
        <position position="93"/>
    </location>
    <ligand>
        <name>ATP</name>
        <dbReference type="ChEBI" id="CHEBI:30616"/>
    </ligand>
</feature>
<evidence type="ECO:0000256" key="9">
    <source>
        <dbReference type="PIRSR" id="PIRSR630616-2"/>
    </source>
</evidence>
<dbReference type="Gene3D" id="3.30.200.20">
    <property type="entry name" value="Phosphorylase Kinase, domain 1"/>
    <property type="match status" value="1"/>
</dbReference>
<dbReference type="FunFam" id="3.30.200.20:FF:000042">
    <property type="entry name" value="Aurora kinase A"/>
    <property type="match status" value="1"/>
</dbReference>
<dbReference type="PROSITE" id="PS00107">
    <property type="entry name" value="PROTEIN_KINASE_ATP"/>
    <property type="match status" value="1"/>
</dbReference>
<evidence type="ECO:0000256" key="12">
    <source>
        <dbReference type="RuleBase" id="RU367134"/>
    </source>
</evidence>
<keyword evidence="5 9" id="KW-0067">ATP-binding</keyword>
<dbReference type="FunCoup" id="G0QLP5">
    <property type="interactions" value="47"/>
</dbReference>
<feature type="binding site" evidence="9">
    <location>
        <position position="206"/>
    </location>
    <ligand>
        <name>ATP</name>
        <dbReference type="ChEBI" id="CHEBI:30616"/>
    </ligand>
</feature>
<dbReference type="PANTHER" id="PTHR24350">
    <property type="entry name" value="SERINE/THREONINE-PROTEIN KINASE IAL-RELATED"/>
    <property type="match status" value="1"/>
</dbReference>
<dbReference type="EC" id="2.7.11.1" evidence="12"/>
<feature type="domain" description="Protein kinase" evidence="13">
    <location>
        <begin position="64"/>
        <end position="308"/>
    </location>
</feature>
<dbReference type="SUPFAM" id="SSF56112">
    <property type="entry name" value="Protein kinase-like (PK-like)"/>
    <property type="match status" value="1"/>
</dbReference>
<dbReference type="eggNOG" id="KOG0580">
    <property type="taxonomic scope" value="Eukaryota"/>
</dbReference>
<dbReference type="FunFam" id="1.10.510.10:FF:000235">
    <property type="entry name" value="Serine/threonine-protein kinase ark1"/>
    <property type="match status" value="1"/>
</dbReference>
<dbReference type="GO" id="GO:0005524">
    <property type="term" value="F:ATP binding"/>
    <property type="evidence" value="ECO:0007669"/>
    <property type="project" value="UniProtKB-UniRule"/>
</dbReference>
<comment type="catalytic activity">
    <reaction evidence="7 12">
        <text>L-seryl-[protein] + ATP = O-phospho-L-seryl-[protein] + ADP + H(+)</text>
        <dbReference type="Rhea" id="RHEA:17989"/>
        <dbReference type="Rhea" id="RHEA-COMP:9863"/>
        <dbReference type="Rhea" id="RHEA-COMP:11604"/>
        <dbReference type="ChEBI" id="CHEBI:15378"/>
        <dbReference type="ChEBI" id="CHEBI:29999"/>
        <dbReference type="ChEBI" id="CHEBI:30616"/>
        <dbReference type="ChEBI" id="CHEBI:83421"/>
        <dbReference type="ChEBI" id="CHEBI:456216"/>
        <dbReference type="EC" id="2.7.11.1"/>
    </reaction>
</comment>
<dbReference type="RefSeq" id="XP_004039083.1">
    <property type="nucleotide sequence ID" value="XM_004039035.1"/>
</dbReference>
<evidence type="ECO:0000256" key="5">
    <source>
        <dbReference type="ARBA" id="ARBA00022840"/>
    </source>
</evidence>
<dbReference type="OrthoDB" id="345735at2759"/>
<dbReference type="GO" id="GO:0032259">
    <property type="term" value="P:methylation"/>
    <property type="evidence" value="ECO:0007669"/>
    <property type="project" value="UniProtKB-KW"/>
</dbReference>
<comment type="similarity">
    <text evidence="12">Belongs to the protein kinase superfamily. Ser/Thr protein kinase family. Aurora subfamily.</text>
</comment>
<evidence type="ECO:0000256" key="3">
    <source>
        <dbReference type="ARBA" id="ARBA00022741"/>
    </source>
</evidence>
<dbReference type="GO" id="GO:0008168">
    <property type="term" value="F:methyltransferase activity"/>
    <property type="evidence" value="ECO:0007669"/>
    <property type="project" value="UniProtKB-KW"/>
</dbReference>
<comment type="catalytic activity">
    <reaction evidence="6 12">
        <text>L-threonyl-[protein] + ATP = O-phospho-L-threonyl-[protein] + ADP + H(+)</text>
        <dbReference type="Rhea" id="RHEA:46608"/>
        <dbReference type="Rhea" id="RHEA-COMP:11060"/>
        <dbReference type="Rhea" id="RHEA-COMP:11605"/>
        <dbReference type="ChEBI" id="CHEBI:15378"/>
        <dbReference type="ChEBI" id="CHEBI:30013"/>
        <dbReference type="ChEBI" id="CHEBI:30616"/>
        <dbReference type="ChEBI" id="CHEBI:61977"/>
        <dbReference type="ChEBI" id="CHEBI:456216"/>
        <dbReference type="EC" id="2.7.11.1"/>
    </reaction>
</comment>
<reference evidence="14 15" key="1">
    <citation type="submission" date="2011-07" db="EMBL/GenBank/DDBJ databases">
        <authorList>
            <person name="Coyne R."/>
            <person name="Brami D."/>
            <person name="Johnson J."/>
            <person name="Hostetler J."/>
            <person name="Hannick L."/>
            <person name="Clark T."/>
            <person name="Cassidy-Hanley D."/>
            <person name="Inman J."/>
        </authorList>
    </citation>
    <scope>NUCLEOTIDE SEQUENCE [LARGE SCALE GENOMIC DNA]</scope>
    <source>
        <strain evidence="14 15">G5</strain>
    </source>
</reference>
<keyword evidence="3 9" id="KW-0547">Nucleotide-binding</keyword>
<dbReference type="SMART" id="SM00220">
    <property type="entry name" value="S_TKc"/>
    <property type="match status" value="1"/>
</dbReference>
<sequence>MYLYKQKNSIEKEYNFSFSNNIKQQKEQQLAINYLEKNLQKSIDKQKNLFVSSFEINQWSLDNFQIGKCIGRGRFGNVYMARHKQSNMLVAIKQINKKNLSESCMERQLEQEIKIQMFSNHPNILKMYGFFHDETKVYLILEFACHFDIYKELKKETLKRFTEEKTANYIRQISEGLIYLHSHEIIHRDIKPENILNIHGVLKISDFGWSVYTLQEKRMTFCGTLDYVSPEIVQGTDYDQKVDIWSIGILCYELLVGKPPFENKNIAQDFLEFPPFVSELARQFIQLLLVKEPILRISIEKVLNHPWIVKNTKNCLDDWDLKVSEECLYLLR</sequence>
<evidence type="ECO:0000256" key="6">
    <source>
        <dbReference type="ARBA" id="ARBA00047899"/>
    </source>
</evidence>
<dbReference type="InParanoid" id="G0QLP5"/>
<evidence type="ECO:0000256" key="4">
    <source>
        <dbReference type="ARBA" id="ARBA00022777"/>
    </source>
</evidence>
<dbReference type="InterPro" id="IPR000719">
    <property type="entry name" value="Prot_kinase_dom"/>
</dbReference>
<dbReference type="Proteomes" id="UP000008983">
    <property type="component" value="Unassembled WGS sequence"/>
</dbReference>
<evidence type="ECO:0000259" key="13">
    <source>
        <dbReference type="PROSITE" id="PS50011"/>
    </source>
</evidence>
<evidence type="ECO:0000256" key="7">
    <source>
        <dbReference type="ARBA" id="ARBA00048679"/>
    </source>
</evidence>
<proteinExistence type="inferred from homology"/>
<accession>G0QLP5</accession>
<evidence type="ECO:0000313" key="14">
    <source>
        <dbReference type="EMBL" id="EGR33859.1"/>
    </source>
</evidence>
<evidence type="ECO:0000256" key="11">
    <source>
        <dbReference type="PROSITE-ProRule" id="PRU10141"/>
    </source>
</evidence>
<dbReference type="AlphaFoldDB" id="G0QLP5"/>
<protein>
    <recommendedName>
        <fullName evidence="12">Aurora kinase</fullName>
        <ecNumber evidence="12">2.7.11.1</ecNumber>
    </recommendedName>
</protein>
<dbReference type="InterPro" id="IPR030616">
    <property type="entry name" value="Aur-like"/>
</dbReference>
<dbReference type="Gene3D" id="1.10.510.10">
    <property type="entry name" value="Transferase(Phosphotransferase) domain 1"/>
    <property type="match status" value="1"/>
</dbReference>
<dbReference type="GO" id="GO:0106310">
    <property type="term" value="F:protein serine kinase activity"/>
    <property type="evidence" value="ECO:0007669"/>
    <property type="project" value="RHEA"/>
</dbReference>
<dbReference type="InterPro" id="IPR017441">
    <property type="entry name" value="Protein_kinase_ATP_BS"/>
</dbReference>
<keyword evidence="14" id="KW-0489">Methyltransferase</keyword>